<organism evidence="2 3">
    <name type="scientific">Paucilactobacillus wasatchensis</name>
    <dbReference type="NCBI Taxonomy" id="1335616"/>
    <lineage>
        <taxon>Bacteria</taxon>
        <taxon>Bacillati</taxon>
        <taxon>Bacillota</taxon>
        <taxon>Bacilli</taxon>
        <taxon>Lactobacillales</taxon>
        <taxon>Lactobacillaceae</taxon>
        <taxon>Paucilactobacillus</taxon>
    </lineage>
</organism>
<feature type="domain" description="TipAS antibiotic-recognition" evidence="1">
    <location>
        <begin position="23"/>
        <end position="137"/>
    </location>
</feature>
<gene>
    <name evidence="2" type="ORF">WDC_1760</name>
</gene>
<protein>
    <submittedName>
        <fullName evidence="2">Transcriptional activator of multidrug-efflux transporter</fullName>
    </submittedName>
</protein>
<dbReference type="InterPro" id="IPR012925">
    <property type="entry name" value="TipAS_dom"/>
</dbReference>
<keyword evidence="3" id="KW-1185">Reference proteome</keyword>
<dbReference type="AlphaFoldDB" id="A0A0D1A7H5"/>
<dbReference type="Proteomes" id="UP000032279">
    <property type="component" value="Unassembled WGS sequence"/>
</dbReference>
<name>A0A0D1A7H5_9LACO</name>
<dbReference type="STRING" id="1335616.WDC_1760"/>
<dbReference type="PATRIC" id="fig|1335616.4.peg.1768"/>
<sequence length="139" mass="16484">MSDIEKFEAFKKQSIQSNEKKFGTEIKQLYDQDIVKQANQRWQEMTQEEYRKMQSLEQELFMSLKGLLNEPTVPSAKAEQVFHLHQAWLTNAWGTYNPQAHLGLVEMYVNDDRFTKYYDDRVSPGATLLLNKVIHYYIK</sequence>
<dbReference type="SUPFAM" id="SSF89082">
    <property type="entry name" value="Antibiotic binding domain of TipA-like multidrug resistance regulators"/>
    <property type="match status" value="1"/>
</dbReference>
<dbReference type="InterPro" id="IPR036244">
    <property type="entry name" value="TipA-like_antibiotic-bd"/>
</dbReference>
<evidence type="ECO:0000259" key="1">
    <source>
        <dbReference type="Pfam" id="PF07739"/>
    </source>
</evidence>
<dbReference type="Pfam" id="PF07739">
    <property type="entry name" value="TipAS"/>
    <property type="match status" value="1"/>
</dbReference>
<dbReference type="EMBL" id="AWTT01000060">
    <property type="protein sequence ID" value="KIS02666.1"/>
    <property type="molecule type" value="Genomic_DNA"/>
</dbReference>
<dbReference type="Gene3D" id="1.10.490.50">
    <property type="entry name" value="Antibiotic binding domain of TipA-like multidrug resistance regulators"/>
    <property type="match status" value="1"/>
</dbReference>
<evidence type="ECO:0000313" key="3">
    <source>
        <dbReference type="Proteomes" id="UP000032279"/>
    </source>
</evidence>
<proteinExistence type="predicted"/>
<accession>A0A0D1A7H5</accession>
<reference evidence="2 3" key="1">
    <citation type="submission" date="2013-08" db="EMBL/GenBank/DDBJ databases">
        <title>Lactobacillus wasatchii sp. WDC04, a late gas producing bacteria isolated from aged chedder cheese.</title>
        <authorList>
            <person name="Oberg C.J."/>
            <person name="Culumber M."/>
            <person name="McMahon D.J."/>
            <person name="Broadbent J.R."/>
            <person name="Oberg T.S."/>
            <person name="Ortaki F."/>
        </authorList>
    </citation>
    <scope>NUCLEOTIDE SEQUENCE [LARGE SCALE GENOMIC DNA]</scope>
    <source>
        <strain evidence="2 3">WDC04</strain>
    </source>
</reference>
<comment type="caution">
    <text evidence="2">The sequence shown here is derived from an EMBL/GenBank/DDBJ whole genome shotgun (WGS) entry which is preliminary data.</text>
</comment>
<evidence type="ECO:0000313" key="2">
    <source>
        <dbReference type="EMBL" id="KIS02666.1"/>
    </source>
</evidence>